<dbReference type="OrthoDB" id="1421767at2"/>
<dbReference type="EMBL" id="CP013355">
    <property type="protein sequence ID" value="AMC11685.1"/>
    <property type="molecule type" value="Genomic_DNA"/>
</dbReference>
<reference evidence="3 4" key="2">
    <citation type="journal article" date="2016" name="Int. J. Syst. Evol. Microbiol.">
        <title>Lutibacter profundi sp. nov., isolated from a deep-sea hydrothermal system on the Arctic Mid-Ocean Ridge and emended description of the genus Lutibacter.</title>
        <authorList>
            <person name="Le Moine Bauer S."/>
            <person name="Roalkvam I."/>
            <person name="Steen I.H."/>
            <person name="Dahle H."/>
        </authorList>
    </citation>
    <scope>NUCLEOTIDE SEQUENCE [LARGE SCALE GENOMIC DNA]</scope>
    <source>
        <strain evidence="3 4">LP1</strain>
    </source>
</reference>
<proteinExistence type="inferred from homology"/>
<sequence>MKSILVPLGDSEKAIYTLQYAIDFASKVNAKIYVIQVFGATKVAGVLKNMNELLERDSKEELAHVLANVDKKGIEIISKTVKGQIVDSINRVATLLNVDLIIASAKNSAADSSVYLGRITGGLVKQTELPMLIIPKGYKFKSINNILLSIRSGLLKKSNVLEPLKDFVKIFKAKVNLLHVVTPHNSVEDNLLDPDFTEIADTIVNSENATVFQGVLEHLIEVNPDMICVIRRKRGFFAKLWEQNSIKKVDFESRVPLLILKGNL</sequence>
<evidence type="ECO:0000259" key="2">
    <source>
        <dbReference type="Pfam" id="PF00582"/>
    </source>
</evidence>
<gene>
    <name evidence="3" type="ORF">Lupro_10580</name>
</gene>
<reference evidence="4" key="1">
    <citation type="submission" date="2015-12" db="EMBL/GenBank/DDBJ databases">
        <title>Complete genome sequence of Lutibacter profundus strain LP1.</title>
        <authorList>
            <person name="Wissuwa J."/>
            <person name="Le Moine Bauer S."/>
            <person name="Stokke R."/>
            <person name="Dahle H."/>
            <person name="Steen I.H."/>
        </authorList>
    </citation>
    <scope>NUCLEOTIDE SEQUENCE [LARGE SCALE GENOMIC DNA]</scope>
    <source>
        <strain evidence="4">LP1</strain>
    </source>
</reference>
<name>A0A0X8G7V0_9FLAO</name>
<dbReference type="SUPFAM" id="SSF52402">
    <property type="entry name" value="Adenine nucleotide alpha hydrolases-like"/>
    <property type="match status" value="2"/>
</dbReference>
<dbReference type="InterPro" id="IPR006016">
    <property type="entry name" value="UspA"/>
</dbReference>
<dbReference type="PANTHER" id="PTHR46268:SF6">
    <property type="entry name" value="UNIVERSAL STRESS PROTEIN UP12"/>
    <property type="match status" value="1"/>
</dbReference>
<dbReference type="Pfam" id="PF00582">
    <property type="entry name" value="Usp"/>
    <property type="match status" value="1"/>
</dbReference>
<evidence type="ECO:0000256" key="1">
    <source>
        <dbReference type="ARBA" id="ARBA00008791"/>
    </source>
</evidence>
<dbReference type="RefSeq" id="WP_068209910.1">
    <property type="nucleotide sequence ID" value="NZ_CP013355.1"/>
</dbReference>
<protein>
    <submittedName>
        <fullName evidence="3">Universal stress protein UspA</fullName>
    </submittedName>
</protein>
<evidence type="ECO:0000313" key="4">
    <source>
        <dbReference type="Proteomes" id="UP000059672"/>
    </source>
</evidence>
<organism evidence="3 4">
    <name type="scientific">Lutibacter profundi</name>
    <dbReference type="NCBI Taxonomy" id="1622118"/>
    <lineage>
        <taxon>Bacteria</taxon>
        <taxon>Pseudomonadati</taxon>
        <taxon>Bacteroidota</taxon>
        <taxon>Flavobacteriia</taxon>
        <taxon>Flavobacteriales</taxon>
        <taxon>Flavobacteriaceae</taxon>
        <taxon>Lutibacter</taxon>
    </lineage>
</organism>
<dbReference type="InterPro" id="IPR006015">
    <property type="entry name" value="Universal_stress_UspA"/>
</dbReference>
<dbReference type="STRING" id="1622118.Lupro_10580"/>
<dbReference type="Proteomes" id="UP000059672">
    <property type="component" value="Chromosome"/>
</dbReference>
<dbReference type="PRINTS" id="PR01438">
    <property type="entry name" value="UNVRSLSTRESS"/>
</dbReference>
<dbReference type="KEGG" id="lut:Lupro_10580"/>
<keyword evidence="4" id="KW-1185">Reference proteome</keyword>
<dbReference type="AlphaFoldDB" id="A0A0X8G7V0"/>
<dbReference type="Gene3D" id="3.40.50.12370">
    <property type="match status" value="1"/>
</dbReference>
<evidence type="ECO:0000313" key="3">
    <source>
        <dbReference type="EMBL" id="AMC11685.1"/>
    </source>
</evidence>
<dbReference type="PANTHER" id="PTHR46268">
    <property type="entry name" value="STRESS RESPONSE PROTEIN NHAX"/>
    <property type="match status" value="1"/>
</dbReference>
<dbReference type="CDD" id="cd00293">
    <property type="entry name" value="USP-like"/>
    <property type="match status" value="1"/>
</dbReference>
<feature type="domain" description="UspA" evidence="2">
    <location>
        <begin position="1"/>
        <end position="135"/>
    </location>
</feature>
<accession>A0A0X8G7V0</accession>
<comment type="similarity">
    <text evidence="1">Belongs to the universal stress protein A family.</text>
</comment>